<gene>
    <name evidence="2" type="ORF">EJ063_15190</name>
</gene>
<name>A0A432CUW6_9VIBR</name>
<feature type="domain" description="Formyl transferase N-terminal" evidence="1">
    <location>
        <begin position="40"/>
        <end position="122"/>
    </location>
</feature>
<organism evidence="2 3">
    <name type="scientific">Vibrio aquaticus</name>
    <dbReference type="NCBI Taxonomy" id="2496559"/>
    <lineage>
        <taxon>Bacteria</taxon>
        <taxon>Pseudomonadati</taxon>
        <taxon>Pseudomonadota</taxon>
        <taxon>Gammaproteobacteria</taxon>
        <taxon>Vibrionales</taxon>
        <taxon>Vibrionaceae</taxon>
        <taxon>Vibrio</taxon>
    </lineage>
</organism>
<sequence>MNTIHTVNILVDNDSWILPYAKEFACWCESKGLKVNFARAQSELLNCDISFFIGCVRIVSSENLNKSRLNLVVHESALPAGKGFAPVAWQILEGKRIIPICLLEATNAFDSGDIWVQESFSLIGVELYDEWRRKQGEATLSICQNFINRYPQIEPKKQRGLETFYARRTPNDSELDIDKTIREQFELLRIVDNNKFPAFFSYRGKKYKLEISEYAE</sequence>
<dbReference type="InterPro" id="IPR002376">
    <property type="entry name" value="Formyl_transf_N"/>
</dbReference>
<dbReference type="GO" id="GO:0016740">
    <property type="term" value="F:transferase activity"/>
    <property type="evidence" value="ECO:0007669"/>
    <property type="project" value="UniProtKB-KW"/>
</dbReference>
<dbReference type="SUPFAM" id="SSF53328">
    <property type="entry name" value="Formyltransferase"/>
    <property type="match status" value="1"/>
</dbReference>
<dbReference type="EMBL" id="RXZH01000007">
    <property type="protein sequence ID" value="RTZ14656.1"/>
    <property type="molecule type" value="Genomic_DNA"/>
</dbReference>
<dbReference type="InterPro" id="IPR036477">
    <property type="entry name" value="Formyl_transf_N_sf"/>
</dbReference>
<dbReference type="RefSeq" id="WP_126575200.1">
    <property type="nucleotide sequence ID" value="NZ_RXZH01000007.1"/>
</dbReference>
<keyword evidence="3" id="KW-1185">Reference proteome</keyword>
<keyword evidence="2" id="KW-0808">Transferase</keyword>
<reference evidence="2 3" key="1">
    <citation type="submission" date="2018-12" db="EMBL/GenBank/DDBJ databases">
        <title>Vibrio sp. isolated from China Sea.</title>
        <authorList>
            <person name="Li Y."/>
        </authorList>
    </citation>
    <scope>NUCLEOTIDE SEQUENCE [LARGE SCALE GENOMIC DNA]</scope>
    <source>
        <strain evidence="2 3">BEI207</strain>
    </source>
</reference>
<dbReference type="Gene3D" id="3.40.50.12230">
    <property type="match status" value="1"/>
</dbReference>
<protein>
    <submittedName>
        <fullName evidence="2">Methionyl-tRNA formyltransferase</fullName>
    </submittedName>
</protein>
<evidence type="ECO:0000259" key="1">
    <source>
        <dbReference type="Pfam" id="PF00551"/>
    </source>
</evidence>
<evidence type="ECO:0000313" key="2">
    <source>
        <dbReference type="EMBL" id="RTZ14656.1"/>
    </source>
</evidence>
<dbReference type="OrthoDB" id="9802815at2"/>
<accession>A0A432CUW6</accession>
<evidence type="ECO:0000313" key="3">
    <source>
        <dbReference type="Proteomes" id="UP000268973"/>
    </source>
</evidence>
<proteinExistence type="predicted"/>
<dbReference type="Proteomes" id="UP000268973">
    <property type="component" value="Unassembled WGS sequence"/>
</dbReference>
<comment type="caution">
    <text evidence="2">The sequence shown here is derived from an EMBL/GenBank/DDBJ whole genome shotgun (WGS) entry which is preliminary data.</text>
</comment>
<dbReference type="AlphaFoldDB" id="A0A432CUW6"/>
<dbReference type="Pfam" id="PF00551">
    <property type="entry name" value="Formyl_trans_N"/>
    <property type="match status" value="1"/>
</dbReference>